<dbReference type="SUPFAM" id="SSF46785">
    <property type="entry name" value="Winged helix' DNA-binding domain"/>
    <property type="match status" value="1"/>
</dbReference>
<dbReference type="Pfam" id="PF07729">
    <property type="entry name" value="FCD"/>
    <property type="match status" value="1"/>
</dbReference>
<sequence length="242" mass="27215">MAARSHTRRKTDIAPAPRAASRAESEGNLSERVYRQLSEMILEKKLPGGTAIVEGRLADELDVSRTPMREALGRLAGEGLLVRTTPRSYSVRRVSPSEFFQSMRVREILETEALDMAIDRVPEDVLLDLAARIKDLAGAQEQESAHWQTDDRLHMLFPEYSGNAVLARLVSEIRVTTRLFELSRPFDRVKSDGAEHLAIIEACLKRDRRAAREALLRHLRNLQREAMQIMTGGSSTLIDNAT</sequence>
<dbReference type="SUPFAM" id="SSF48008">
    <property type="entry name" value="GntR ligand-binding domain-like"/>
    <property type="match status" value="1"/>
</dbReference>
<feature type="domain" description="HTH gntR-type" evidence="5">
    <location>
        <begin position="27"/>
        <end position="94"/>
    </location>
</feature>
<dbReference type="Gene3D" id="1.10.10.10">
    <property type="entry name" value="Winged helix-like DNA-binding domain superfamily/Winged helix DNA-binding domain"/>
    <property type="match status" value="1"/>
</dbReference>
<dbReference type="InterPro" id="IPR036388">
    <property type="entry name" value="WH-like_DNA-bd_sf"/>
</dbReference>
<dbReference type="AlphaFoldDB" id="A0A9J6PJ20"/>
<comment type="caution">
    <text evidence="6">The sequence shown here is derived from an EMBL/GenBank/DDBJ whole genome shotgun (WGS) entry which is preliminary data.</text>
</comment>
<dbReference type="PANTHER" id="PTHR43537">
    <property type="entry name" value="TRANSCRIPTIONAL REGULATOR, GNTR FAMILY"/>
    <property type="match status" value="1"/>
</dbReference>
<dbReference type="Pfam" id="PF00392">
    <property type="entry name" value="GntR"/>
    <property type="match status" value="1"/>
</dbReference>
<dbReference type="InterPro" id="IPR036390">
    <property type="entry name" value="WH_DNA-bd_sf"/>
</dbReference>
<evidence type="ECO:0000256" key="2">
    <source>
        <dbReference type="ARBA" id="ARBA00023125"/>
    </source>
</evidence>
<dbReference type="InterPro" id="IPR000524">
    <property type="entry name" value="Tscrpt_reg_HTH_GntR"/>
</dbReference>
<evidence type="ECO:0000256" key="3">
    <source>
        <dbReference type="ARBA" id="ARBA00023163"/>
    </source>
</evidence>
<dbReference type="GO" id="GO:0003700">
    <property type="term" value="F:DNA-binding transcription factor activity"/>
    <property type="evidence" value="ECO:0007669"/>
    <property type="project" value="InterPro"/>
</dbReference>
<dbReference type="SMART" id="SM00345">
    <property type="entry name" value="HTH_GNTR"/>
    <property type="match status" value="1"/>
</dbReference>
<accession>A0A9J6PJ20</accession>
<reference evidence="6" key="1">
    <citation type="submission" date="2022-06" db="EMBL/GenBank/DDBJ databases">
        <title>Isolation and Genomics of Futiania mangrovii gen. nov., sp. nov., a Rare and Metabolically-versatile member in the Class Alphaproteobacteria.</title>
        <authorList>
            <person name="Liu L."/>
            <person name="Huang W.-C."/>
            <person name="Pan J."/>
            <person name="Li J."/>
            <person name="Huang Y."/>
            <person name="Du H."/>
            <person name="Liu Y."/>
            <person name="Li M."/>
        </authorList>
    </citation>
    <scope>NUCLEOTIDE SEQUENCE</scope>
    <source>
        <strain evidence="6">FT118</strain>
    </source>
</reference>
<dbReference type="Gene3D" id="1.20.120.530">
    <property type="entry name" value="GntR ligand-binding domain-like"/>
    <property type="match status" value="1"/>
</dbReference>
<dbReference type="GO" id="GO:0003677">
    <property type="term" value="F:DNA binding"/>
    <property type="evidence" value="ECO:0007669"/>
    <property type="project" value="UniProtKB-KW"/>
</dbReference>
<dbReference type="SMART" id="SM00895">
    <property type="entry name" value="FCD"/>
    <property type="match status" value="1"/>
</dbReference>
<keyword evidence="3" id="KW-0804">Transcription</keyword>
<evidence type="ECO:0000259" key="5">
    <source>
        <dbReference type="PROSITE" id="PS50949"/>
    </source>
</evidence>
<keyword evidence="2" id="KW-0238">DNA-binding</keyword>
<dbReference type="InterPro" id="IPR008920">
    <property type="entry name" value="TF_FadR/GntR_C"/>
</dbReference>
<proteinExistence type="predicted"/>
<dbReference type="PROSITE" id="PS50949">
    <property type="entry name" value="HTH_GNTR"/>
    <property type="match status" value="1"/>
</dbReference>
<name>A0A9J6PJ20_9PROT</name>
<feature type="region of interest" description="Disordered" evidence="4">
    <location>
        <begin position="1"/>
        <end position="29"/>
    </location>
</feature>
<evidence type="ECO:0000256" key="4">
    <source>
        <dbReference type="SAM" id="MobiDB-lite"/>
    </source>
</evidence>
<evidence type="ECO:0000313" key="7">
    <source>
        <dbReference type="Proteomes" id="UP001055804"/>
    </source>
</evidence>
<protein>
    <submittedName>
        <fullName evidence="6">GntR family transcriptional regulator</fullName>
    </submittedName>
</protein>
<dbReference type="InterPro" id="IPR011711">
    <property type="entry name" value="GntR_C"/>
</dbReference>
<dbReference type="EMBL" id="JAMZFT010000004">
    <property type="protein sequence ID" value="MCP1337808.1"/>
    <property type="molecule type" value="Genomic_DNA"/>
</dbReference>
<dbReference type="RefSeq" id="WP_269333771.1">
    <property type="nucleotide sequence ID" value="NZ_JAMZFT010000004.1"/>
</dbReference>
<evidence type="ECO:0000256" key="1">
    <source>
        <dbReference type="ARBA" id="ARBA00023015"/>
    </source>
</evidence>
<keyword evidence="1" id="KW-0805">Transcription regulation</keyword>
<gene>
    <name evidence="6" type="ORF">NJQ99_15410</name>
</gene>
<dbReference type="Proteomes" id="UP001055804">
    <property type="component" value="Unassembled WGS sequence"/>
</dbReference>
<organism evidence="6 7">
    <name type="scientific">Futiania mangrovi</name>
    <dbReference type="NCBI Taxonomy" id="2959716"/>
    <lineage>
        <taxon>Bacteria</taxon>
        <taxon>Pseudomonadati</taxon>
        <taxon>Pseudomonadota</taxon>
        <taxon>Alphaproteobacteria</taxon>
        <taxon>Futianiales</taxon>
        <taxon>Futianiaceae</taxon>
        <taxon>Futiania</taxon>
    </lineage>
</organism>
<evidence type="ECO:0000313" key="6">
    <source>
        <dbReference type="EMBL" id="MCP1337808.1"/>
    </source>
</evidence>
<keyword evidence="7" id="KW-1185">Reference proteome</keyword>
<dbReference type="PANTHER" id="PTHR43537:SF24">
    <property type="entry name" value="GLUCONATE OPERON TRANSCRIPTIONAL REPRESSOR"/>
    <property type="match status" value="1"/>
</dbReference>